<protein>
    <submittedName>
        <fullName evidence="1">Uncharacterized protein</fullName>
    </submittedName>
</protein>
<accession>A0A8S5RDG7</accession>
<dbReference type="EMBL" id="BK059093">
    <property type="protein sequence ID" value="DAE29178.1"/>
    <property type="molecule type" value="Genomic_DNA"/>
</dbReference>
<sequence>MLYVVYNRVICEVKLLTKHSLFESNTNRS</sequence>
<evidence type="ECO:0000313" key="1">
    <source>
        <dbReference type="EMBL" id="DAE29178.1"/>
    </source>
</evidence>
<reference evidence="1" key="1">
    <citation type="journal article" date="2021" name="Proc. Natl. Acad. Sci. U.S.A.">
        <title>A Catalog of Tens of Thousands of Viruses from Human Metagenomes Reveals Hidden Associations with Chronic Diseases.</title>
        <authorList>
            <person name="Tisza M.J."/>
            <person name="Buck C.B."/>
        </authorList>
    </citation>
    <scope>NUCLEOTIDE SEQUENCE</scope>
    <source>
        <strain evidence="1">Ctx9V1</strain>
    </source>
</reference>
<organism evidence="1">
    <name type="scientific">virus sp. ctx9V1</name>
    <dbReference type="NCBI Taxonomy" id="2828001"/>
    <lineage>
        <taxon>Viruses</taxon>
    </lineage>
</organism>
<name>A0A8S5RDG7_9VIRU</name>
<proteinExistence type="predicted"/>